<proteinExistence type="predicted"/>
<name>A0A381XC38_9ZZZZ</name>
<reference evidence="2" key="1">
    <citation type="submission" date="2018-05" db="EMBL/GenBank/DDBJ databases">
        <authorList>
            <person name="Lanie J.A."/>
            <person name="Ng W.-L."/>
            <person name="Kazmierczak K.M."/>
            <person name="Andrzejewski T.M."/>
            <person name="Davidsen T.M."/>
            <person name="Wayne K.J."/>
            <person name="Tettelin H."/>
            <person name="Glass J.I."/>
            <person name="Rusch D."/>
            <person name="Podicherti R."/>
            <person name="Tsui H.-C.T."/>
            <person name="Winkler M.E."/>
        </authorList>
    </citation>
    <scope>NUCLEOTIDE SEQUENCE</scope>
</reference>
<dbReference type="SUPFAM" id="SSF51182">
    <property type="entry name" value="RmlC-like cupins"/>
    <property type="match status" value="1"/>
</dbReference>
<dbReference type="AlphaFoldDB" id="A0A381XC38"/>
<evidence type="ECO:0000313" key="2">
    <source>
        <dbReference type="EMBL" id="SVA62160.1"/>
    </source>
</evidence>
<sequence length="149" mass="17227">MVNDDAKIWELERHQTKDVTDSHINGDLTVIWRDWDDIIKNHPKMVYESSVNPGEVKGPHLHKKRTSYFCCIHGKAVFIILKNDGSYSEIEVDEKKPVLICVPNGIASAHVNPTKEISKIIVLADVAWKPNDNEMVNVEFENYDWNKWK</sequence>
<feature type="domain" description="Sugar 3,4-ketoisomerase QdtA cupin" evidence="1">
    <location>
        <begin position="18"/>
        <end position="133"/>
    </location>
</feature>
<gene>
    <name evidence="2" type="ORF">METZ01_LOCUS115014</name>
</gene>
<dbReference type="InterPro" id="IPR008894">
    <property type="entry name" value="QdtA_cupin_dom"/>
</dbReference>
<dbReference type="InterPro" id="IPR014710">
    <property type="entry name" value="RmlC-like_jellyroll"/>
</dbReference>
<organism evidence="2">
    <name type="scientific">marine metagenome</name>
    <dbReference type="NCBI Taxonomy" id="408172"/>
    <lineage>
        <taxon>unclassified sequences</taxon>
        <taxon>metagenomes</taxon>
        <taxon>ecological metagenomes</taxon>
    </lineage>
</organism>
<accession>A0A381XC38</accession>
<protein>
    <recommendedName>
        <fullName evidence="1">Sugar 3,4-ketoisomerase QdtA cupin domain-containing protein</fullName>
    </recommendedName>
</protein>
<dbReference type="EMBL" id="UINC01014599">
    <property type="protein sequence ID" value="SVA62160.1"/>
    <property type="molecule type" value="Genomic_DNA"/>
</dbReference>
<dbReference type="Gene3D" id="2.60.120.10">
    <property type="entry name" value="Jelly Rolls"/>
    <property type="match status" value="1"/>
</dbReference>
<evidence type="ECO:0000259" key="1">
    <source>
        <dbReference type="Pfam" id="PF05523"/>
    </source>
</evidence>
<dbReference type="InterPro" id="IPR011051">
    <property type="entry name" value="RmlC_Cupin_sf"/>
</dbReference>
<dbReference type="Pfam" id="PF05523">
    <property type="entry name" value="FdtA"/>
    <property type="match status" value="1"/>
</dbReference>